<dbReference type="EMBL" id="CP097502">
    <property type="protein sequence ID" value="URD71920.1"/>
    <property type="molecule type" value="Genomic_DNA"/>
</dbReference>
<protein>
    <submittedName>
        <fullName evidence="1">Uncharacterized protein</fullName>
    </submittedName>
</protein>
<reference evidence="1" key="1">
    <citation type="submission" date="2022-05" db="EMBL/GenBank/DDBJ databases">
        <title>The Musa troglodytarum L. genome provides insights into the mechanism of non-climacteric behaviour and enrichment of carotenoids.</title>
        <authorList>
            <person name="Wang J."/>
        </authorList>
    </citation>
    <scope>NUCLEOTIDE SEQUENCE</scope>
    <source>
        <tissue evidence="1">Leaf</tissue>
    </source>
</reference>
<accession>A0A9E7E7H9</accession>
<proteinExistence type="predicted"/>
<evidence type="ECO:0000313" key="2">
    <source>
        <dbReference type="Proteomes" id="UP001055439"/>
    </source>
</evidence>
<organism evidence="1 2">
    <name type="scientific">Musa troglodytarum</name>
    <name type="common">fe'i banana</name>
    <dbReference type="NCBI Taxonomy" id="320322"/>
    <lineage>
        <taxon>Eukaryota</taxon>
        <taxon>Viridiplantae</taxon>
        <taxon>Streptophyta</taxon>
        <taxon>Embryophyta</taxon>
        <taxon>Tracheophyta</taxon>
        <taxon>Spermatophyta</taxon>
        <taxon>Magnoliopsida</taxon>
        <taxon>Liliopsida</taxon>
        <taxon>Zingiberales</taxon>
        <taxon>Musaceae</taxon>
        <taxon>Musa</taxon>
    </lineage>
</organism>
<keyword evidence="2" id="KW-1185">Reference proteome</keyword>
<name>A0A9E7E7H9_9LILI</name>
<gene>
    <name evidence="1" type="ORF">MUK42_36015</name>
</gene>
<evidence type="ECO:0000313" key="1">
    <source>
        <dbReference type="EMBL" id="URD71920.1"/>
    </source>
</evidence>
<sequence length="71" mass="7947">MTIMEVQGPFRVEGKTRVAALPSTRSPISTIFRLLRSFLLSNVAERLICCPFLAQYDTMENPGANHIPVQI</sequence>
<dbReference type="AlphaFoldDB" id="A0A9E7E7H9"/>
<dbReference type="Proteomes" id="UP001055439">
    <property type="component" value="Chromosome 1"/>
</dbReference>